<feature type="transmembrane region" description="Helical" evidence="1">
    <location>
        <begin position="102"/>
        <end position="122"/>
    </location>
</feature>
<dbReference type="RefSeq" id="WP_245675618.1">
    <property type="nucleotide sequence ID" value="NZ_FMDN01000017.1"/>
</dbReference>
<dbReference type="STRING" id="47864.GA0070560_11727"/>
<evidence type="ECO:0008006" key="4">
    <source>
        <dbReference type="Google" id="ProtNLM"/>
    </source>
</evidence>
<sequence>MTARLASAPRVPDGAGRISNAPKTLARTAGALYAIVAVLTIFAGLVNTHLVERGDAAATADNIVASATLFRIGFVSELTGAAVFLLTGMTLYLLLKHVNQMVAAAMVTFVAVSVAIQSLSLLHQYTALTIVTGEDYTRAFGPAGSAQLTMLFADMQTNAYLIAQVYFGLWLLPLGYLVVRSGYFPKALGVLLMIGCCGHLVDMFARFLAPGLGADISPFAMVPAAVAELSFIAWLLTRGVRV</sequence>
<feature type="transmembrane region" description="Helical" evidence="1">
    <location>
        <begin position="159"/>
        <end position="178"/>
    </location>
</feature>
<protein>
    <recommendedName>
        <fullName evidence="4">DUF4386 domain-containing protein</fullName>
    </recommendedName>
</protein>
<feature type="transmembrane region" description="Helical" evidence="1">
    <location>
        <begin position="70"/>
        <end position="95"/>
    </location>
</feature>
<accession>A0A1C5IVZ3</accession>
<dbReference type="Pfam" id="PF14329">
    <property type="entry name" value="DUF4386"/>
    <property type="match status" value="1"/>
</dbReference>
<dbReference type="EMBL" id="FMDN01000017">
    <property type="protein sequence ID" value="SCG62333.1"/>
    <property type="molecule type" value="Genomic_DNA"/>
</dbReference>
<evidence type="ECO:0000313" key="3">
    <source>
        <dbReference type="Proteomes" id="UP000199408"/>
    </source>
</evidence>
<name>A0A1C5IVZ3_9ACTN</name>
<keyword evidence="1" id="KW-0812">Transmembrane</keyword>
<reference evidence="3" key="1">
    <citation type="submission" date="2016-06" db="EMBL/GenBank/DDBJ databases">
        <authorList>
            <person name="Varghese N."/>
        </authorList>
    </citation>
    <scope>NUCLEOTIDE SEQUENCE [LARGE SCALE GENOMIC DNA]</scope>
    <source>
        <strain evidence="3">DSM 43171</strain>
    </source>
</reference>
<evidence type="ECO:0000313" key="2">
    <source>
        <dbReference type="EMBL" id="SCG62333.1"/>
    </source>
</evidence>
<feature type="transmembrane region" description="Helical" evidence="1">
    <location>
        <begin position="31"/>
        <end position="50"/>
    </location>
</feature>
<feature type="transmembrane region" description="Helical" evidence="1">
    <location>
        <begin position="190"/>
        <end position="210"/>
    </location>
</feature>
<proteinExistence type="predicted"/>
<feature type="transmembrane region" description="Helical" evidence="1">
    <location>
        <begin position="216"/>
        <end position="236"/>
    </location>
</feature>
<organism evidence="2 3">
    <name type="scientific">Micromonospora halophytica</name>
    <dbReference type="NCBI Taxonomy" id="47864"/>
    <lineage>
        <taxon>Bacteria</taxon>
        <taxon>Bacillati</taxon>
        <taxon>Actinomycetota</taxon>
        <taxon>Actinomycetes</taxon>
        <taxon>Micromonosporales</taxon>
        <taxon>Micromonosporaceae</taxon>
        <taxon>Micromonospora</taxon>
    </lineage>
</organism>
<dbReference type="Proteomes" id="UP000199408">
    <property type="component" value="Unassembled WGS sequence"/>
</dbReference>
<dbReference type="AlphaFoldDB" id="A0A1C5IVZ3"/>
<keyword evidence="1" id="KW-0472">Membrane</keyword>
<evidence type="ECO:0000256" key="1">
    <source>
        <dbReference type="SAM" id="Phobius"/>
    </source>
</evidence>
<gene>
    <name evidence="2" type="ORF">GA0070560_11727</name>
</gene>
<dbReference type="InterPro" id="IPR025495">
    <property type="entry name" value="DUF4386"/>
</dbReference>
<keyword evidence="1" id="KW-1133">Transmembrane helix</keyword>
<keyword evidence="3" id="KW-1185">Reference proteome</keyword>